<evidence type="ECO:0000313" key="8">
    <source>
        <dbReference type="EMBL" id="TBW49966.1"/>
    </source>
</evidence>
<dbReference type="RefSeq" id="WP_131483415.1">
    <property type="nucleotide sequence ID" value="NZ_SJDL01000037.1"/>
</dbReference>
<keyword evidence="9" id="KW-1185">Reference proteome</keyword>
<feature type="domain" description="Phospholipid/glycerol acyltransferase" evidence="7">
    <location>
        <begin position="72"/>
        <end position="183"/>
    </location>
</feature>
<evidence type="ECO:0000256" key="6">
    <source>
        <dbReference type="SAM" id="MobiDB-lite"/>
    </source>
</evidence>
<evidence type="ECO:0000256" key="4">
    <source>
        <dbReference type="ARBA" id="ARBA00023098"/>
    </source>
</evidence>
<protein>
    <submittedName>
        <fullName evidence="8">1-acyl-sn-glycerol-3-phosphate acyltransferase</fullName>
    </submittedName>
</protein>
<gene>
    <name evidence="8" type="ORF">EZI54_18745</name>
</gene>
<evidence type="ECO:0000256" key="3">
    <source>
        <dbReference type="ARBA" id="ARBA00022679"/>
    </source>
</evidence>
<evidence type="ECO:0000256" key="5">
    <source>
        <dbReference type="ARBA" id="ARBA00023315"/>
    </source>
</evidence>
<keyword evidence="3" id="KW-0808">Transferase</keyword>
<reference evidence="8 9" key="1">
    <citation type="submission" date="2019-02" db="EMBL/GenBank/DDBJ databases">
        <title>Marinobacter halodurans sp. nov., a marine bacterium isolated from sea tidal flat.</title>
        <authorList>
            <person name="Yoo Y."/>
            <person name="Lee D.W."/>
            <person name="Kim B.S."/>
            <person name="Kim J.-J."/>
        </authorList>
    </citation>
    <scope>NUCLEOTIDE SEQUENCE [LARGE SCALE GENOMIC DNA]</scope>
    <source>
        <strain evidence="8 9">YJ-S3-2</strain>
    </source>
</reference>
<feature type="region of interest" description="Disordered" evidence="6">
    <location>
        <begin position="250"/>
        <end position="272"/>
    </location>
</feature>
<keyword evidence="4" id="KW-0443">Lipid metabolism</keyword>
<dbReference type="Proteomes" id="UP000313645">
    <property type="component" value="Unassembled WGS sequence"/>
</dbReference>
<dbReference type="PANTHER" id="PTHR10434:SF64">
    <property type="entry name" value="1-ACYL-SN-GLYCEROL-3-PHOSPHATE ACYLTRANSFERASE-RELATED"/>
    <property type="match status" value="1"/>
</dbReference>
<dbReference type="SUPFAM" id="SSF69593">
    <property type="entry name" value="Glycerol-3-phosphate (1)-acyltransferase"/>
    <property type="match status" value="1"/>
</dbReference>
<keyword evidence="2" id="KW-0444">Lipid biosynthesis</keyword>
<sequence length="272" mass="29391">MLMRPLRLAGRLTLFGTALLFCATLAAVVSVTETVARRNIGRAPFARTCFGLACRCLGFRVNIRGERPRTTTLIVSNHISWSDIPILGSVVPLRFLSKIEVRHWPVIGWLAEQAGTLFIRRGSGQAGAARDQIARALGGGESVLVFPEGTTSVGITVLPFHSRLLTAAITAGVPIQPISIGYRRGHHPDPLAPFVGDDQFEKHLVRMLKEPAVEVDVILHAPVYLTADEDLQSQTRALHATVQQGLADIHRGTGDTGVQPDCQPSRPHLGGT</sequence>
<dbReference type="CDD" id="cd07989">
    <property type="entry name" value="LPLAT_AGPAT-like"/>
    <property type="match status" value="1"/>
</dbReference>
<dbReference type="GO" id="GO:0016746">
    <property type="term" value="F:acyltransferase activity"/>
    <property type="evidence" value="ECO:0007669"/>
    <property type="project" value="UniProtKB-KW"/>
</dbReference>
<organism evidence="8 9">
    <name type="scientific">Marinobacter halodurans</name>
    <dbReference type="NCBI Taxonomy" id="2528979"/>
    <lineage>
        <taxon>Bacteria</taxon>
        <taxon>Pseudomonadati</taxon>
        <taxon>Pseudomonadota</taxon>
        <taxon>Gammaproteobacteria</taxon>
        <taxon>Pseudomonadales</taxon>
        <taxon>Marinobacteraceae</taxon>
        <taxon>Marinobacter</taxon>
    </lineage>
</organism>
<dbReference type="InterPro" id="IPR002123">
    <property type="entry name" value="Plipid/glycerol_acylTrfase"/>
</dbReference>
<dbReference type="EMBL" id="SJDL01000037">
    <property type="protein sequence ID" value="TBW49966.1"/>
    <property type="molecule type" value="Genomic_DNA"/>
</dbReference>
<dbReference type="Pfam" id="PF01553">
    <property type="entry name" value="Acyltransferase"/>
    <property type="match status" value="1"/>
</dbReference>
<name>A0ABY1ZG57_9GAMM</name>
<keyword evidence="5 8" id="KW-0012">Acyltransferase</keyword>
<comment type="pathway">
    <text evidence="1">Lipid metabolism.</text>
</comment>
<evidence type="ECO:0000313" key="9">
    <source>
        <dbReference type="Proteomes" id="UP000313645"/>
    </source>
</evidence>
<proteinExistence type="predicted"/>
<accession>A0ABY1ZG57</accession>
<evidence type="ECO:0000259" key="7">
    <source>
        <dbReference type="SMART" id="SM00563"/>
    </source>
</evidence>
<dbReference type="PANTHER" id="PTHR10434">
    <property type="entry name" value="1-ACYL-SN-GLYCEROL-3-PHOSPHATE ACYLTRANSFERASE"/>
    <property type="match status" value="1"/>
</dbReference>
<evidence type="ECO:0000256" key="2">
    <source>
        <dbReference type="ARBA" id="ARBA00022516"/>
    </source>
</evidence>
<evidence type="ECO:0000256" key="1">
    <source>
        <dbReference type="ARBA" id="ARBA00005189"/>
    </source>
</evidence>
<dbReference type="SMART" id="SM00563">
    <property type="entry name" value="PlsC"/>
    <property type="match status" value="1"/>
</dbReference>
<comment type="caution">
    <text evidence="8">The sequence shown here is derived from an EMBL/GenBank/DDBJ whole genome shotgun (WGS) entry which is preliminary data.</text>
</comment>